<evidence type="ECO:0000313" key="1">
    <source>
        <dbReference type="EMBL" id="MCD7460724.1"/>
    </source>
</evidence>
<dbReference type="Proteomes" id="UP000823775">
    <property type="component" value="Unassembled WGS sequence"/>
</dbReference>
<keyword evidence="2" id="KW-1185">Reference proteome</keyword>
<dbReference type="EMBL" id="JACEIK010000674">
    <property type="protein sequence ID" value="MCD7460724.1"/>
    <property type="molecule type" value="Genomic_DNA"/>
</dbReference>
<sequence length="126" mass="14683">MAVRTVERGRRVLFCGGGDFCFRSLVGVEEERRKGRRADVRRAWWRREEEGEGRRVVSDSGKMEGLVIFFGRETGKEAVSEIRRWWREEEDERECSGENGVRELGGGSLVEGERKRKMKNEFRVLG</sequence>
<proteinExistence type="predicted"/>
<accession>A0ABS8SP04</accession>
<organism evidence="1 2">
    <name type="scientific">Datura stramonium</name>
    <name type="common">Jimsonweed</name>
    <name type="synonym">Common thornapple</name>
    <dbReference type="NCBI Taxonomy" id="4076"/>
    <lineage>
        <taxon>Eukaryota</taxon>
        <taxon>Viridiplantae</taxon>
        <taxon>Streptophyta</taxon>
        <taxon>Embryophyta</taxon>
        <taxon>Tracheophyta</taxon>
        <taxon>Spermatophyta</taxon>
        <taxon>Magnoliopsida</taxon>
        <taxon>eudicotyledons</taxon>
        <taxon>Gunneridae</taxon>
        <taxon>Pentapetalae</taxon>
        <taxon>asterids</taxon>
        <taxon>lamiids</taxon>
        <taxon>Solanales</taxon>
        <taxon>Solanaceae</taxon>
        <taxon>Solanoideae</taxon>
        <taxon>Datureae</taxon>
        <taxon>Datura</taxon>
    </lineage>
</organism>
<comment type="caution">
    <text evidence="1">The sequence shown here is derived from an EMBL/GenBank/DDBJ whole genome shotgun (WGS) entry which is preliminary data.</text>
</comment>
<reference evidence="1 2" key="1">
    <citation type="journal article" date="2021" name="BMC Genomics">
        <title>Datura genome reveals duplications of psychoactive alkaloid biosynthetic genes and high mutation rate following tissue culture.</title>
        <authorList>
            <person name="Rajewski A."/>
            <person name="Carter-House D."/>
            <person name="Stajich J."/>
            <person name="Litt A."/>
        </authorList>
    </citation>
    <scope>NUCLEOTIDE SEQUENCE [LARGE SCALE GENOMIC DNA]</scope>
    <source>
        <strain evidence="1">AR-01</strain>
    </source>
</reference>
<protein>
    <submittedName>
        <fullName evidence="1">Uncharacterized protein</fullName>
    </submittedName>
</protein>
<name>A0ABS8SP04_DATST</name>
<gene>
    <name evidence="1" type="ORF">HAX54_044279</name>
</gene>
<evidence type="ECO:0000313" key="2">
    <source>
        <dbReference type="Proteomes" id="UP000823775"/>
    </source>
</evidence>